<protein>
    <submittedName>
        <fullName evidence="1">Uncharacterized protein</fullName>
    </submittedName>
</protein>
<accession>A0ABQ4QDA2</accession>
<dbReference type="Proteomes" id="UP001055117">
    <property type="component" value="Unassembled WGS sequence"/>
</dbReference>
<dbReference type="InterPro" id="IPR058002">
    <property type="entry name" value="Gp82"/>
</dbReference>
<reference evidence="1 2" key="1">
    <citation type="journal article" date="2021" name="Front. Microbiol.">
        <title>Comprehensive Comparative Genomics and Phenotyping of Methylobacterium Species.</title>
        <authorList>
            <person name="Alessa O."/>
            <person name="Ogura Y."/>
            <person name="Fujitani Y."/>
            <person name="Takami H."/>
            <person name="Hayashi T."/>
            <person name="Sahin N."/>
            <person name="Tani A."/>
        </authorList>
    </citation>
    <scope>NUCLEOTIDE SEQUENCE [LARGE SCALE GENOMIC DNA]</scope>
    <source>
        <strain evidence="1 2">DSM 23679</strain>
    </source>
</reference>
<organism evidence="1 2">
    <name type="scientific">Methylobacterium cerastii</name>
    <dbReference type="NCBI Taxonomy" id="932741"/>
    <lineage>
        <taxon>Bacteria</taxon>
        <taxon>Pseudomonadati</taxon>
        <taxon>Pseudomonadota</taxon>
        <taxon>Alphaproteobacteria</taxon>
        <taxon>Hyphomicrobiales</taxon>
        <taxon>Methylobacteriaceae</taxon>
        <taxon>Methylobacterium</taxon>
    </lineage>
</organism>
<comment type="caution">
    <text evidence="1">The sequence shown here is derived from an EMBL/GenBank/DDBJ whole genome shotgun (WGS) entry which is preliminary data.</text>
</comment>
<dbReference type="RefSeq" id="WP_238271166.1">
    <property type="nucleotide sequence ID" value="NZ_BPQG01000010.1"/>
</dbReference>
<proteinExistence type="predicted"/>
<gene>
    <name evidence="1" type="ORF">AFCDBAGC_1035</name>
</gene>
<evidence type="ECO:0000313" key="1">
    <source>
        <dbReference type="EMBL" id="GJD43188.1"/>
    </source>
</evidence>
<keyword evidence="2" id="KW-1185">Reference proteome</keyword>
<dbReference type="EMBL" id="BPQG01000010">
    <property type="protein sequence ID" value="GJD43188.1"/>
    <property type="molecule type" value="Genomic_DNA"/>
</dbReference>
<dbReference type="Pfam" id="PF25735">
    <property type="entry name" value="Phage_L5_gp82"/>
    <property type="match status" value="1"/>
</dbReference>
<evidence type="ECO:0000313" key="2">
    <source>
        <dbReference type="Proteomes" id="UP001055117"/>
    </source>
</evidence>
<name>A0ABQ4QDA2_9HYPH</name>
<sequence length="109" mass="11991">MPDVYRNLTRACWSVRVKNRVVGHVPALVLRDVAFIVSLPGVRRIRLRQAREVIAYARGVPSESGLPNGALQVRFCPYRSTDFTLPDGSPIRAAAVASFLPDGSCWAVI</sequence>